<dbReference type="EMBL" id="ML212221">
    <property type="protein sequence ID" value="TFK78994.1"/>
    <property type="molecule type" value="Genomic_DNA"/>
</dbReference>
<evidence type="ECO:0000256" key="1">
    <source>
        <dbReference type="SAM" id="MobiDB-lite"/>
    </source>
</evidence>
<sequence length="286" mass="31545">MSGQGPGGLGGRPRGAYTDLEGGGNPPDDPRPDLTTTAARLEENERRTERNTRRVQMRLDDPNFGEQDEVLLEIYAPPPQGEEEPRRENGGGAGPEGGEENTHTVNPPPPPPPTITAEQLLGMITAAAGMEAPQADRMIGILEAVVGRMGGSVDKARASAPLIGDAPGRRMFEEDDVVADPRLGLTLVHGHHLPLTLCTPRALEEVAERTRKLEMSTWTDRDDKKKTVVDVNKWPDEKTLTPNEWKDAWPQFIRIMEGHVQPAVIRKFLAHYDSYLKKQRRSRPAP</sequence>
<dbReference type="InParanoid" id="A0A5C3NNZ3"/>
<evidence type="ECO:0000313" key="2">
    <source>
        <dbReference type="EMBL" id="TFK78994.1"/>
    </source>
</evidence>
<proteinExistence type="predicted"/>
<protein>
    <submittedName>
        <fullName evidence="2">Uncharacterized protein</fullName>
    </submittedName>
</protein>
<dbReference type="AlphaFoldDB" id="A0A5C3NNZ3"/>
<name>A0A5C3NNZ3_9APHY</name>
<dbReference type="Proteomes" id="UP000308197">
    <property type="component" value="Unassembled WGS sequence"/>
</dbReference>
<gene>
    <name evidence="2" type="ORF">K466DRAFT_606491</name>
</gene>
<accession>A0A5C3NNZ3</accession>
<feature type="compositionally biased region" description="Basic and acidic residues" evidence="1">
    <location>
        <begin position="40"/>
        <end position="61"/>
    </location>
</feature>
<organism evidence="2 3">
    <name type="scientific">Polyporus arcularius HHB13444</name>
    <dbReference type="NCBI Taxonomy" id="1314778"/>
    <lineage>
        <taxon>Eukaryota</taxon>
        <taxon>Fungi</taxon>
        <taxon>Dikarya</taxon>
        <taxon>Basidiomycota</taxon>
        <taxon>Agaricomycotina</taxon>
        <taxon>Agaricomycetes</taxon>
        <taxon>Polyporales</taxon>
        <taxon>Polyporaceae</taxon>
        <taxon>Polyporus</taxon>
    </lineage>
</organism>
<feature type="region of interest" description="Disordered" evidence="1">
    <location>
        <begin position="1"/>
        <end position="114"/>
    </location>
</feature>
<reference evidence="2 3" key="1">
    <citation type="journal article" date="2019" name="Nat. Ecol. Evol.">
        <title>Megaphylogeny resolves global patterns of mushroom evolution.</title>
        <authorList>
            <person name="Varga T."/>
            <person name="Krizsan K."/>
            <person name="Foldi C."/>
            <person name="Dima B."/>
            <person name="Sanchez-Garcia M."/>
            <person name="Sanchez-Ramirez S."/>
            <person name="Szollosi G.J."/>
            <person name="Szarkandi J.G."/>
            <person name="Papp V."/>
            <person name="Albert L."/>
            <person name="Andreopoulos W."/>
            <person name="Angelini C."/>
            <person name="Antonin V."/>
            <person name="Barry K.W."/>
            <person name="Bougher N.L."/>
            <person name="Buchanan P."/>
            <person name="Buyck B."/>
            <person name="Bense V."/>
            <person name="Catcheside P."/>
            <person name="Chovatia M."/>
            <person name="Cooper J."/>
            <person name="Damon W."/>
            <person name="Desjardin D."/>
            <person name="Finy P."/>
            <person name="Geml J."/>
            <person name="Haridas S."/>
            <person name="Hughes K."/>
            <person name="Justo A."/>
            <person name="Karasinski D."/>
            <person name="Kautmanova I."/>
            <person name="Kiss B."/>
            <person name="Kocsube S."/>
            <person name="Kotiranta H."/>
            <person name="LaButti K.M."/>
            <person name="Lechner B.E."/>
            <person name="Liimatainen K."/>
            <person name="Lipzen A."/>
            <person name="Lukacs Z."/>
            <person name="Mihaltcheva S."/>
            <person name="Morgado L.N."/>
            <person name="Niskanen T."/>
            <person name="Noordeloos M.E."/>
            <person name="Ohm R.A."/>
            <person name="Ortiz-Santana B."/>
            <person name="Ovrebo C."/>
            <person name="Racz N."/>
            <person name="Riley R."/>
            <person name="Savchenko A."/>
            <person name="Shiryaev A."/>
            <person name="Soop K."/>
            <person name="Spirin V."/>
            <person name="Szebenyi C."/>
            <person name="Tomsovsky M."/>
            <person name="Tulloss R.E."/>
            <person name="Uehling J."/>
            <person name="Grigoriev I.V."/>
            <person name="Vagvolgyi C."/>
            <person name="Papp T."/>
            <person name="Martin F.M."/>
            <person name="Miettinen O."/>
            <person name="Hibbett D.S."/>
            <person name="Nagy L.G."/>
        </authorList>
    </citation>
    <scope>NUCLEOTIDE SEQUENCE [LARGE SCALE GENOMIC DNA]</scope>
    <source>
        <strain evidence="2 3">HHB13444</strain>
    </source>
</reference>
<evidence type="ECO:0000313" key="3">
    <source>
        <dbReference type="Proteomes" id="UP000308197"/>
    </source>
</evidence>
<feature type="compositionally biased region" description="Gly residues" evidence="1">
    <location>
        <begin position="1"/>
        <end position="13"/>
    </location>
</feature>
<feature type="non-terminal residue" evidence="2">
    <location>
        <position position="286"/>
    </location>
</feature>
<keyword evidence="3" id="KW-1185">Reference proteome</keyword>